<protein>
    <submittedName>
        <fullName evidence="3">Helix-turn-helix domain-containing protein</fullName>
    </submittedName>
</protein>
<reference evidence="3 4" key="1">
    <citation type="submission" date="2023-03" db="EMBL/GenBank/DDBJ databases">
        <title>Paludisphaera mucosa sp. nov. a novel planctomycete from northern fen.</title>
        <authorList>
            <person name="Ivanova A."/>
        </authorList>
    </citation>
    <scope>NUCLEOTIDE SEQUENCE [LARGE SCALE GENOMIC DNA]</scope>
    <source>
        <strain evidence="3 4">Pla2</strain>
    </source>
</reference>
<feature type="compositionally biased region" description="Basic and acidic residues" evidence="2">
    <location>
        <begin position="93"/>
        <end position="104"/>
    </location>
</feature>
<name>A0ABT6FBS2_9BACT</name>
<dbReference type="EMBL" id="JARRAG010000002">
    <property type="protein sequence ID" value="MDG3004828.1"/>
    <property type="molecule type" value="Genomic_DNA"/>
</dbReference>
<proteinExistence type="predicted"/>
<evidence type="ECO:0000256" key="2">
    <source>
        <dbReference type="SAM" id="MobiDB-lite"/>
    </source>
</evidence>
<sequence length="348" mass="38111">MASYFFRVEHDLLRSDAFRSLGGSAIKVYLVIGLFSDFGTDWGYPSTRTIARQAGLSRQTVIDAIQELIGAGFLIANKSRGKSTAYRVLRQPAPDHRPTGDRAKPVASKKTKPAPQTGRDLLDVPGETGPKSLVDPSKSGLFSLVDPVQKLDHGGREDGPKRETGTKEDTASAPIPGTPFRLSADGRLLVAVDLQELLTNQGLPENLATRLVMQKDPEAVAKVLLNAFYLQSLGKLQNGPGYIRAGIEDGYDLLPQVANRLETRRRELAERLRKIEQEKKQARAVDSLASQEAAVSYVLENLHPDELKRLTAIALDSLPEPVVRRNPTLSNPFVRGKVYELACGEPVE</sequence>
<feature type="region of interest" description="Disordered" evidence="2">
    <location>
        <begin position="88"/>
        <end position="179"/>
    </location>
</feature>
<keyword evidence="1" id="KW-0175">Coiled coil</keyword>
<dbReference type="Proteomes" id="UP001216907">
    <property type="component" value="Unassembled WGS sequence"/>
</dbReference>
<evidence type="ECO:0000313" key="4">
    <source>
        <dbReference type="Proteomes" id="UP001216907"/>
    </source>
</evidence>
<evidence type="ECO:0000256" key="1">
    <source>
        <dbReference type="SAM" id="Coils"/>
    </source>
</evidence>
<dbReference type="Gene3D" id="1.10.10.10">
    <property type="entry name" value="Winged helix-like DNA-binding domain superfamily/Winged helix DNA-binding domain"/>
    <property type="match status" value="1"/>
</dbReference>
<organism evidence="3 4">
    <name type="scientific">Paludisphaera mucosa</name>
    <dbReference type="NCBI Taxonomy" id="3030827"/>
    <lineage>
        <taxon>Bacteria</taxon>
        <taxon>Pseudomonadati</taxon>
        <taxon>Planctomycetota</taxon>
        <taxon>Planctomycetia</taxon>
        <taxon>Isosphaerales</taxon>
        <taxon>Isosphaeraceae</taxon>
        <taxon>Paludisphaera</taxon>
    </lineage>
</organism>
<gene>
    <name evidence="3" type="ORF">PZE19_13665</name>
</gene>
<dbReference type="RefSeq" id="WP_277861180.1">
    <property type="nucleotide sequence ID" value="NZ_JARRAG010000002.1"/>
</dbReference>
<keyword evidence="4" id="KW-1185">Reference proteome</keyword>
<accession>A0ABT6FBS2</accession>
<comment type="caution">
    <text evidence="3">The sequence shown here is derived from an EMBL/GenBank/DDBJ whole genome shotgun (WGS) entry which is preliminary data.</text>
</comment>
<evidence type="ECO:0000313" key="3">
    <source>
        <dbReference type="EMBL" id="MDG3004828.1"/>
    </source>
</evidence>
<feature type="coiled-coil region" evidence="1">
    <location>
        <begin position="258"/>
        <end position="285"/>
    </location>
</feature>
<feature type="compositionally biased region" description="Basic and acidic residues" evidence="2">
    <location>
        <begin position="149"/>
        <end position="170"/>
    </location>
</feature>
<dbReference type="InterPro" id="IPR036388">
    <property type="entry name" value="WH-like_DNA-bd_sf"/>
</dbReference>
<dbReference type="Pfam" id="PF13730">
    <property type="entry name" value="HTH_36"/>
    <property type="match status" value="1"/>
</dbReference>